<evidence type="ECO:0000313" key="1">
    <source>
        <dbReference type="EMBL" id="KAI5676859.1"/>
    </source>
</evidence>
<accession>A0ACC0BWA6</accession>
<sequence length="109" mass="12369">MCKVFVQFALVLLMLSMTVLVLHYFQNLCRTKSMQLKDFIGRTTHTQTRTIQAGKIILISLGGNKDGKVSWTSNNINKTNNLGKKPITKIKSTSKLMGENKKKKDRLLQ</sequence>
<comment type="caution">
    <text evidence="1">The sequence shown here is derived from an EMBL/GenBank/DDBJ whole genome shotgun (WGS) entry which is preliminary data.</text>
</comment>
<name>A0ACC0BWA6_CATRO</name>
<organism evidence="1 2">
    <name type="scientific">Catharanthus roseus</name>
    <name type="common">Madagascar periwinkle</name>
    <name type="synonym">Vinca rosea</name>
    <dbReference type="NCBI Taxonomy" id="4058"/>
    <lineage>
        <taxon>Eukaryota</taxon>
        <taxon>Viridiplantae</taxon>
        <taxon>Streptophyta</taxon>
        <taxon>Embryophyta</taxon>
        <taxon>Tracheophyta</taxon>
        <taxon>Spermatophyta</taxon>
        <taxon>Magnoliopsida</taxon>
        <taxon>eudicotyledons</taxon>
        <taxon>Gunneridae</taxon>
        <taxon>Pentapetalae</taxon>
        <taxon>asterids</taxon>
        <taxon>lamiids</taxon>
        <taxon>Gentianales</taxon>
        <taxon>Apocynaceae</taxon>
        <taxon>Rauvolfioideae</taxon>
        <taxon>Vinceae</taxon>
        <taxon>Catharanthinae</taxon>
        <taxon>Catharanthus</taxon>
    </lineage>
</organism>
<protein>
    <submittedName>
        <fullName evidence="1">Uncharacterized protein</fullName>
    </submittedName>
</protein>
<dbReference type="EMBL" id="CM044702">
    <property type="protein sequence ID" value="KAI5676859.1"/>
    <property type="molecule type" value="Genomic_DNA"/>
</dbReference>
<keyword evidence="2" id="KW-1185">Reference proteome</keyword>
<dbReference type="Proteomes" id="UP001060085">
    <property type="component" value="Linkage Group LG02"/>
</dbReference>
<reference evidence="2" key="1">
    <citation type="journal article" date="2023" name="Nat. Plants">
        <title>Single-cell RNA sequencing provides a high-resolution roadmap for understanding the multicellular compartmentation of specialized metabolism.</title>
        <authorList>
            <person name="Sun S."/>
            <person name="Shen X."/>
            <person name="Li Y."/>
            <person name="Li Y."/>
            <person name="Wang S."/>
            <person name="Li R."/>
            <person name="Zhang H."/>
            <person name="Shen G."/>
            <person name="Guo B."/>
            <person name="Wei J."/>
            <person name="Xu J."/>
            <person name="St-Pierre B."/>
            <person name="Chen S."/>
            <person name="Sun C."/>
        </authorList>
    </citation>
    <scope>NUCLEOTIDE SEQUENCE [LARGE SCALE GENOMIC DNA]</scope>
</reference>
<evidence type="ECO:0000313" key="2">
    <source>
        <dbReference type="Proteomes" id="UP001060085"/>
    </source>
</evidence>
<gene>
    <name evidence="1" type="ORF">M9H77_07809</name>
</gene>
<proteinExistence type="predicted"/>